<gene>
    <name evidence="2" type="ORF">ABEB36_014740</name>
</gene>
<feature type="region of interest" description="Disordered" evidence="1">
    <location>
        <begin position="40"/>
        <end position="69"/>
    </location>
</feature>
<dbReference type="AlphaFoldDB" id="A0ABD1E3K3"/>
<evidence type="ECO:0000313" key="3">
    <source>
        <dbReference type="Proteomes" id="UP001566132"/>
    </source>
</evidence>
<organism evidence="2 3">
    <name type="scientific">Hypothenemus hampei</name>
    <name type="common">Coffee berry borer</name>
    <dbReference type="NCBI Taxonomy" id="57062"/>
    <lineage>
        <taxon>Eukaryota</taxon>
        <taxon>Metazoa</taxon>
        <taxon>Ecdysozoa</taxon>
        <taxon>Arthropoda</taxon>
        <taxon>Hexapoda</taxon>
        <taxon>Insecta</taxon>
        <taxon>Pterygota</taxon>
        <taxon>Neoptera</taxon>
        <taxon>Endopterygota</taxon>
        <taxon>Coleoptera</taxon>
        <taxon>Polyphaga</taxon>
        <taxon>Cucujiformia</taxon>
        <taxon>Curculionidae</taxon>
        <taxon>Scolytinae</taxon>
        <taxon>Hypothenemus</taxon>
    </lineage>
</organism>
<sequence length="121" mass="13395">MLGCTRLGGSTAVPPERAALASGVSIAAIRRIARQIKDIEEDASTSFSTPNMKRQKQSSKSNLDDGGETGFVKNAYLKFKSGNKSGDYHDEMNYSNYKNWLQEKLNPNRVLVIDNAPYHNV</sequence>
<evidence type="ECO:0008006" key="4">
    <source>
        <dbReference type="Google" id="ProtNLM"/>
    </source>
</evidence>
<reference evidence="2 3" key="1">
    <citation type="submission" date="2024-05" db="EMBL/GenBank/DDBJ databases">
        <title>Genetic variation in Jamaican populations of the coffee berry borer (Hypothenemus hampei).</title>
        <authorList>
            <person name="Errbii M."/>
            <person name="Myrie A."/>
        </authorList>
    </citation>
    <scope>NUCLEOTIDE SEQUENCE [LARGE SCALE GENOMIC DNA]</scope>
    <source>
        <strain evidence="2">JA-Hopewell-2020-01-JO</strain>
        <tissue evidence="2">Whole body</tissue>
    </source>
</reference>
<dbReference type="Proteomes" id="UP001566132">
    <property type="component" value="Unassembled WGS sequence"/>
</dbReference>
<accession>A0ABD1E3K3</accession>
<comment type="caution">
    <text evidence="2">The sequence shown here is derived from an EMBL/GenBank/DDBJ whole genome shotgun (WGS) entry which is preliminary data.</text>
</comment>
<dbReference type="EMBL" id="JBDJPC010000013">
    <property type="protein sequence ID" value="KAL1488956.1"/>
    <property type="molecule type" value="Genomic_DNA"/>
</dbReference>
<name>A0ABD1E3K3_HYPHA</name>
<proteinExistence type="predicted"/>
<evidence type="ECO:0000256" key="1">
    <source>
        <dbReference type="SAM" id="MobiDB-lite"/>
    </source>
</evidence>
<evidence type="ECO:0000313" key="2">
    <source>
        <dbReference type="EMBL" id="KAL1488956.1"/>
    </source>
</evidence>
<keyword evidence="3" id="KW-1185">Reference proteome</keyword>
<protein>
    <recommendedName>
        <fullName evidence="4">Tc1-like transposase DDE domain-containing protein</fullName>
    </recommendedName>
</protein>